<feature type="non-terminal residue" evidence="1">
    <location>
        <position position="1"/>
    </location>
</feature>
<accession>A0A0B7C054</accession>
<gene>
    <name evidence="1" type="primary">ORF219813</name>
</gene>
<evidence type="ECO:0000313" key="1">
    <source>
        <dbReference type="EMBL" id="CEK98859.1"/>
    </source>
</evidence>
<dbReference type="EMBL" id="HACG01051988">
    <property type="protein sequence ID" value="CEK98859.1"/>
    <property type="molecule type" value="Transcribed_RNA"/>
</dbReference>
<dbReference type="AlphaFoldDB" id="A0A0B7C054"/>
<reference evidence="1" key="1">
    <citation type="submission" date="2014-12" db="EMBL/GenBank/DDBJ databases">
        <title>Insight into the proteome of Arion vulgaris.</title>
        <authorList>
            <person name="Aradska J."/>
            <person name="Bulat T."/>
            <person name="Smidak R."/>
            <person name="Sarate P."/>
            <person name="Gangsoo J."/>
            <person name="Sialana F."/>
            <person name="Bilban M."/>
            <person name="Lubec G."/>
        </authorList>
    </citation>
    <scope>NUCLEOTIDE SEQUENCE</scope>
    <source>
        <tissue evidence="1">Skin</tissue>
    </source>
</reference>
<proteinExistence type="predicted"/>
<protein>
    <submittedName>
        <fullName evidence="1">Uncharacterized protein</fullName>
    </submittedName>
</protein>
<organism evidence="1">
    <name type="scientific">Arion vulgaris</name>
    <dbReference type="NCBI Taxonomy" id="1028688"/>
    <lineage>
        <taxon>Eukaryota</taxon>
        <taxon>Metazoa</taxon>
        <taxon>Spiralia</taxon>
        <taxon>Lophotrochozoa</taxon>
        <taxon>Mollusca</taxon>
        <taxon>Gastropoda</taxon>
        <taxon>Heterobranchia</taxon>
        <taxon>Euthyneura</taxon>
        <taxon>Panpulmonata</taxon>
        <taxon>Eupulmonata</taxon>
        <taxon>Stylommatophora</taxon>
        <taxon>Helicina</taxon>
        <taxon>Arionoidea</taxon>
        <taxon>Arionidae</taxon>
        <taxon>Arion</taxon>
    </lineage>
</organism>
<sequence length="54" mass="6224">QSEGDKIETARHEYSTIGTKCLLNQNWSDQSPILEWNPQGKGTPQTDLEVFLRY</sequence>
<name>A0A0B7C054_9EUPU</name>